<protein>
    <submittedName>
        <fullName evidence="1">Uncharacterized protein</fullName>
    </submittedName>
</protein>
<keyword evidence="2" id="KW-1185">Reference proteome</keyword>
<dbReference type="Proteomes" id="UP001215598">
    <property type="component" value="Unassembled WGS sequence"/>
</dbReference>
<accession>A0AAD7N8A9</accession>
<organism evidence="1 2">
    <name type="scientific">Mycena metata</name>
    <dbReference type="NCBI Taxonomy" id="1033252"/>
    <lineage>
        <taxon>Eukaryota</taxon>
        <taxon>Fungi</taxon>
        <taxon>Dikarya</taxon>
        <taxon>Basidiomycota</taxon>
        <taxon>Agaricomycotina</taxon>
        <taxon>Agaricomycetes</taxon>
        <taxon>Agaricomycetidae</taxon>
        <taxon>Agaricales</taxon>
        <taxon>Marasmiineae</taxon>
        <taxon>Mycenaceae</taxon>
        <taxon>Mycena</taxon>
    </lineage>
</organism>
<reference evidence="1" key="1">
    <citation type="submission" date="2023-03" db="EMBL/GenBank/DDBJ databases">
        <title>Massive genome expansion in bonnet fungi (Mycena s.s.) driven by repeated elements and novel gene families across ecological guilds.</title>
        <authorList>
            <consortium name="Lawrence Berkeley National Laboratory"/>
            <person name="Harder C.B."/>
            <person name="Miyauchi S."/>
            <person name="Viragh M."/>
            <person name="Kuo A."/>
            <person name="Thoen E."/>
            <person name="Andreopoulos B."/>
            <person name="Lu D."/>
            <person name="Skrede I."/>
            <person name="Drula E."/>
            <person name="Henrissat B."/>
            <person name="Morin E."/>
            <person name="Kohler A."/>
            <person name="Barry K."/>
            <person name="LaButti K."/>
            <person name="Morin E."/>
            <person name="Salamov A."/>
            <person name="Lipzen A."/>
            <person name="Mereny Z."/>
            <person name="Hegedus B."/>
            <person name="Baldrian P."/>
            <person name="Stursova M."/>
            <person name="Weitz H."/>
            <person name="Taylor A."/>
            <person name="Grigoriev I.V."/>
            <person name="Nagy L.G."/>
            <person name="Martin F."/>
            <person name="Kauserud H."/>
        </authorList>
    </citation>
    <scope>NUCLEOTIDE SEQUENCE</scope>
    <source>
        <strain evidence="1">CBHHK182m</strain>
    </source>
</reference>
<sequence>MAQAEPNERSLRHFNIRDGLLGAEMVPTTEPFLVLIRSQLHALPFSHKVQKGDEVCTKAQARVERAVSAAAASKLRIEYRAVQRVPTTEPFSALIGGQLHALPFPMKFEKGRSFITSRLKLELNERSLLRFNVRESLLDAELVPTTKSFSVLV</sequence>
<comment type="caution">
    <text evidence="1">The sequence shown here is derived from an EMBL/GenBank/DDBJ whole genome shotgun (WGS) entry which is preliminary data.</text>
</comment>
<evidence type="ECO:0000313" key="2">
    <source>
        <dbReference type="Proteomes" id="UP001215598"/>
    </source>
</evidence>
<dbReference type="AlphaFoldDB" id="A0AAD7N8A9"/>
<name>A0AAD7N8A9_9AGAR</name>
<gene>
    <name evidence="1" type="ORF">B0H16DRAFT_1460921</name>
</gene>
<proteinExistence type="predicted"/>
<dbReference type="EMBL" id="JARKIB010000067">
    <property type="protein sequence ID" value="KAJ7749891.1"/>
    <property type="molecule type" value="Genomic_DNA"/>
</dbReference>
<evidence type="ECO:0000313" key="1">
    <source>
        <dbReference type="EMBL" id="KAJ7749891.1"/>
    </source>
</evidence>